<evidence type="ECO:0000259" key="10">
    <source>
        <dbReference type="PROSITE" id="PS50850"/>
    </source>
</evidence>
<feature type="transmembrane region" description="Helical" evidence="9">
    <location>
        <begin position="166"/>
        <end position="190"/>
    </location>
</feature>
<name>A0A1Q4UZZ7_9ACTN</name>
<dbReference type="Pfam" id="PF07690">
    <property type="entry name" value="MFS_1"/>
    <property type="match status" value="1"/>
</dbReference>
<dbReference type="GeneID" id="96794768"/>
<keyword evidence="12" id="KW-1185">Reference proteome</keyword>
<feature type="transmembrane region" description="Helical" evidence="9">
    <location>
        <begin position="106"/>
        <end position="128"/>
    </location>
</feature>
<dbReference type="Gene3D" id="1.20.1250.20">
    <property type="entry name" value="MFS general substrate transporter like domains"/>
    <property type="match status" value="1"/>
</dbReference>
<dbReference type="GO" id="GO:0005886">
    <property type="term" value="C:plasma membrane"/>
    <property type="evidence" value="ECO:0007669"/>
    <property type="project" value="UniProtKB-SubCell"/>
</dbReference>
<evidence type="ECO:0000256" key="1">
    <source>
        <dbReference type="ARBA" id="ARBA00004651"/>
    </source>
</evidence>
<feature type="transmembrane region" description="Helical" evidence="9">
    <location>
        <begin position="333"/>
        <end position="355"/>
    </location>
</feature>
<comment type="caution">
    <text evidence="11">The sequence shown here is derived from an EMBL/GenBank/DDBJ whole genome shotgun (WGS) entry which is preliminary data.</text>
</comment>
<feature type="region of interest" description="Disordered" evidence="8">
    <location>
        <begin position="501"/>
        <end position="533"/>
    </location>
</feature>
<keyword evidence="7" id="KW-0046">Antibiotic resistance</keyword>
<comment type="subcellular location">
    <subcellularLocation>
        <location evidence="1">Cell membrane</location>
        <topology evidence="1">Multi-pass membrane protein</topology>
    </subcellularLocation>
</comment>
<feature type="domain" description="Major facilitator superfamily (MFS) profile" evidence="10">
    <location>
        <begin position="16"/>
        <end position="502"/>
    </location>
</feature>
<dbReference type="GO" id="GO:0046677">
    <property type="term" value="P:response to antibiotic"/>
    <property type="evidence" value="ECO:0007669"/>
    <property type="project" value="UniProtKB-KW"/>
</dbReference>
<evidence type="ECO:0000256" key="7">
    <source>
        <dbReference type="ARBA" id="ARBA00023251"/>
    </source>
</evidence>
<evidence type="ECO:0000313" key="12">
    <source>
        <dbReference type="Proteomes" id="UP000186455"/>
    </source>
</evidence>
<evidence type="ECO:0000256" key="8">
    <source>
        <dbReference type="SAM" id="MobiDB-lite"/>
    </source>
</evidence>
<keyword evidence="6 9" id="KW-0472">Membrane</keyword>
<feature type="transmembrane region" description="Helical" evidence="9">
    <location>
        <begin position="273"/>
        <end position="294"/>
    </location>
</feature>
<dbReference type="InterPro" id="IPR020846">
    <property type="entry name" value="MFS_dom"/>
</dbReference>
<reference evidence="11 12" key="1">
    <citation type="submission" date="2015-06" db="EMBL/GenBank/DDBJ databases">
        <title>Cloning and characterization of the uncialamcin biosynthetic gene cluster.</title>
        <authorList>
            <person name="Yan X."/>
            <person name="Huang T."/>
            <person name="Ge H."/>
            <person name="Shen B."/>
        </authorList>
    </citation>
    <scope>NUCLEOTIDE SEQUENCE [LARGE SCALE GENOMIC DNA]</scope>
    <source>
        <strain evidence="11 12">DCA2648</strain>
    </source>
</reference>
<sequence length="533" mass="54402">MTSRPTDRAGRRQWAGLAVLALPTLLISMDVTVLYLAVPQLSADLGPSSTELLWIMDVYGFLIAGALVPMGVAGDLFGRRRLLLLGAVLFGVASVLAAYADSATTLIAARALLGIAGATLMPSTLSLVRVMFPDPAQRGVAVAVVMTSFSVGTTIGPLLGGLLLEFFWWGSVFLMGVPVMLLLLVLGPLLLPEYRDPAGGRVDPLSAGLSVAAMIGVVYAVKEAAAHGPNGTALLVGSLGLVLGTLFVRRQLTLAHPLLDLSLLRNRVINTSLLTYLLGMFAMGGTQVFIALYLQEVLGLSPLLAGVWMVPASLGTVAGSLMAPVLARRWRPATVITGGMVLASAGFVLLALTGVDDLPTLIVGYLLVALGLSPMITLCTDLVISTAPSRRAGAASALSESGGELGVALGVAVLGSLGTAVYRSRIDGELPEGLPAKATESVRDTLGGAGRIAADLPGDLADALLTAARGALTLGLNLTSATAAAVALATAVWAGVRLRHVPSTPTTAPGRAEGDGKGGGKGETSDTALADRD</sequence>
<feature type="transmembrane region" description="Helical" evidence="9">
    <location>
        <begin position="82"/>
        <end position="100"/>
    </location>
</feature>
<dbReference type="PROSITE" id="PS50850">
    <property type="entry name" value="MFS"/>
    <property type="match status" value="1"/>
</dbReference>
<feature type="compositionally biased region" description="Basic and acidic residues" evidence="8">
    <location>
        <begin position="512"/>
        <end position="533"/>
    </location>
</feature>
<proteinExistence type="predicted"/>
<dbReference type="InterPro" id="IPR011701">
    <property type="entry name" value="MFS"/>
</dbReference>
<evidence type="ECO:0000256" key="4">
    <source>
        <dbReference type="ARBA" id="ARBA00022692"/>
    </source>
</evidence>
<dbReference type="SUPFAM" id="SSF103473">
    <property type="entry name" value="MFS general substrate transporter"/>
    <property type="match status" value="1"/>
</dbReference>
<organism evidence="11 12">
    <name type="scientific">Streptomyces uncialis</name>
    <dbReference type="NCBI Taxonomy" id="1048205"/>
    <lineage>
        <taxon>Bacteria</taxon>
        <taxon>Bacillati</taxon>
        <taxon>Actinomycetota</taxon>
        <taxon>Actinomycetes</taxon>
        <taxon>Kitasatosporales</taxon>
        <taxon>Streptomycetaceae</taxon>
        <taxon>Streptomyces</taxon>
    </lineage>
</organism>
<dbReference type="EMBL" id="LFBV01000010">
    <property type="protein sequence ID" value="OKH91195.1"/>
    <property type="molecule type" value="Genomic_DNA"/>
</dbReference>
<gene>
    <name evidence="11" type="ORF">AB852_32685</name>
</gene>
<dbReference type="AlphaFoldDB" id="A0A1Q4UZZ7"/>
<feature type="transmembrane region" description="Helical" evidence="9">
    <location>
        <begin position="474"/>
        <end position="496"/>
    </location>
</feature>
<feature type="transmembrane region" description="Helical" evidence="9">
    <location>
        <begin position="306"/>
        <end position="326"/>
    </location>
</feature>
<dbReference type="GO" id="GO:0022857">
    <property type="term" value="F:transmembrane transporter activity"/>
    <property type="evidence" value="ECO:0007669"/>
    <property type="project" value="InterPro"/>
</dbReference>
<dbReference type="Gene3D" id="1.20.1720.10">
    <property type="entry name" value="Multidrug resistance protein D"/>
    <property type="match status" value="1"/>
</dbReference>
<dbReference type="PANTHER" id="PTHR42718">
    <property type="entry name" value="MAJOR FACILITATOR SUPERFAMILY MULTIDRUG TRANSPORTER MFSC"/>
    <property type="match status" value="1"/>
</dbReference>
<evidence type="ECO:0000256" key="9">
    <source>
        <dbReference type="SAM" id="Phobius"/>
    </source>
</evidence>
<protein>
    <submittedName>
        <fullName evidence="11">MFS transporter</fullName>
    </submittedName>
</protein>
<feature type="transmembrane region" description="Helical" evidence="9">
    <location>
        <begin position="58"/>
        <end position="77"/>
    </location>
</feature>
<feature type="transmembrane region" description="Helical" evidence="9">
    <location>
        <begin position="233"/>
        <end position="252"/>
    </location>
</feature>
<evidence type="ECO:0000256" key="2">
    <source>
        <dbReference type="ARBA" id="ARBA00022448"/>
    </source>
</evidence>
<accession>A0A1Q4UZZ7</accession>
<evidence type="ECO:0000256" key="3">
    <source>
        <dbReference type="ARBA" id="ARBA00022475"/>
    </source>
</evidence>
<dbReference type="RefSeq" id="WP_073793876.1">
    <property type="nucleotide sequence ID" value="NZ_CP109583.1"/>
</dbReference>
<feature type="transmembrane region" description="Helical" evidence="9">
    <location>
        <begin position="202"/>
        <end position="221"/>
    </location>
</feature>
<dbReference type="InterPro" id="IPR036259">
    <property type="entry name" value="MFS_trans_sf"/>
</dbReference>
<feature type="transmembrane region" description="Helical" evidence="9">
    <location>
        <begin position="14"/>
        <end position="38"/>
    </location>
</feature>
<dbReference type="CDD" id="cd17321">
    <property type="entry name" value="MFS_MMR_MDR_like"/>
    <property type="match status" value="1"/>
</dbReference>
<evidence type="ECO:0000256" key="6">
    <source>
        <dbReference type="ARBA" id="ARBA00023136"/>
    </source>
</evidence>
<evidence type="ECO:0000313" key="11">
    <source>
        <dbReference type="EMBL" id="OKH91195.1"/>
    </source>
</evidence>
<dbReference type="PANTHER" id="PTHR42718:SF47">
    <property type="entry name" value="METHYL VIOLOGEN RESISTANCE PROTEIN SMVA"/>
    <property type="match status" value="1"/>
</dbReference>
<keyword evidence="4 9" id="KW-0812">Transmembrane</keyword>
<feature type="transmembrane region" description="Helical" evidence="9">
    <location>
        <begin position="140"/>
        <end position="160"/>
    </location>
</feature>
<dbReference type="Proteomes" id="UP000186455">
    <property type="component" value="Unassembled WGS sequence"/>
</dbReference>
<keyword evidence="5 9" id="KW-1133">Transmembrane helix</keyword>
<keyword evidence="2" id="KW-0813">Transport</keyword>
<evidence type="ECO:0000256" key="5">
    <source>
        <dbReference type="ARBA" id="ARBA00022989"/>
    </source>
</evidence>
<keyword evidence="3" id="KW-1003">Cell membrane</keyword>
<feature type="transmembrane region" description="Helical" evidence="9">
    <location>
        <begin position="361"/>
        <end position="384"/>
    </location>
</feature>